<evidence type="ECO:0000256" key="3">
    <source>
        <dbReference type="ARBA" id="ARBA00022617"/>
    </source>
</evidence>
<evidence type="ECO:0000313" key="10">
    <source>
        <dbReference type="EMBL" id="KAE9401554.1"/>
    </source>
</evidence>
<dbReference type="Gene3D" id="1.10.630.10">
    <property type="entry name" value="Cytochrome P450"/>
    <property type="match status" value="1"/>
</dbReference>
<dbReference type="InterPro" id="IPR001128">
    <property type="entry name" value="Cyt_P450"/>
</dbReference>
<evidence type="ECO:0000259" key="9">
    <source>
        <dbReference type="PROSITE" id="PS50076"/>
    </source>
</evidence>
<keyword evidence="3" id="KW-0349">Heme</keyword>
<proteinExistence type="inferred from homology"/>
<dbReference type="InterPro" id="IPR047146">
    <property type="entry name" value="Cyt_P450_E_CYP52_fungi"/>
</dbReference>
<feature type="region of interest" description="Disordered" evidence="8">
    <location>
        <begin position="508"/>
        <end position="531"/>
    </location>
</feature>
<gene>
    <name evidence="10" type="ORF">BT96DRAFT_991911</name>
</gene>
<dbReference type="GO" id="GO:0005506">
    <property type="term" value="F:iron ion binding"/>
    <property type="evidence" value="ECO:0007669"/>
    <property type="project" value="InterPro"/>
</dbReference>
<name>A0A6A4HXJ6_9AGAR</name>
<dbReference type="PRINTS" id="PR00464">
    <property type="entry name" value="EP450II"/>
</dbReference>
<dbReference type="InterPro" id="IPR001623">
    <property type="entry name" value="DnaJ_domain"/>
</dbReference>
<dbReference type="Gene3D" id="1.10.287.110">
    <property type="entry name" value="DnaJ domain"/>
    <property type="match status" value="1"/>
</dbReference>
<evidence type="ECO:0000256" key="8">
    <source>
        <dbReference type="SAM" id="MobiDB-lite"/>
    </source>
</evidence>
<evidence type="ECO:0000256" key="1">
    <source>
        <dbReference type="ARBA" id="ARBA00001971"/>
    </source>
</evidence>
<keyword evidence="7" id="KW-0503">Monooxygenase</keyword>
<feature type="domain" description="J" evidence="9">
    <location>
        <begin position="531"/>
        <end position="592"/>
    </location>
</feature>
<evidence type="ECO:0000313" key="11">
    <source>
        <dbReference type="Proteomes" id="UP000799118"/>
    </source>
</evidence>
<dbReference type="PANTHER" id="PTHR24287">
    <property type="entry name" value="P450, PUTATIVE (EUROFUNG)-RELATED"/>
    <property type="match status" value="1"/>
</dbReference>
<dbReference type="PROSITE" id="PS50076">
    <property type="entry name" value="DNAJ_2"/>
    <property type="match status" value="1"/>
</dbReference>
<dbReference type="InterPro" id="IPR002402">
    <property type="entry name" value="Cyt_P450_E_grp-II"/>
</dbReference>
<dbReference type="OrthoDB" id="1470350at2759"/>
<dbReference type="AlphaFoldDB" id="A0A6A4HXJ6"/>
<dbReference type="GO" id="GO:0016705">
    <property type="term" value="F:oxidoreductase activity, acting on paired donors, with incorporation or reduction of molecular oxygen"/>
    <property type="evidence" value="ECO:0007669"/>
    <property type="project" value="InterPro"/>
</dbReference>
<evidence type="ECO:0000256" key="4">
    <source>
        <dbReference type="ARBA" id="ARBA00022723"/>
    </source>
</evidence>
<dbReference type="SUPFAM" id="SSF48264">
    <property type="entry name" value="Cytochrome P450"/>
    <property type="match status" value="1"/>
</dbReference>
<dbReference type="Pfam" id="PF00226">
    <property type="entry name" value="DnaJ"/>
    <property type="match status" value="1"/>
</dbReference>
<dbReference type="SUPFAM" id="SSF46565">
    <property type="entry name" value="Chaperone J-domain"/>
    <property type="match status" value="1"/>
</dbReference>
<dbReference type="CDD" id="cd06257">
    <property type="entry name" value="DnaJ"/>
    <property type="match status" value="1"/>
</dbReference>
<evidence type="ECO:0000256" key="2">
    <source>
        <dbReference type="ARBA" id="ARBA00010617"/>
    </source>
</evidence>
<organism evidence="10 11">
    <name type="scientific">Gymnopus androsaceus JB14</name>
    <dbReference type="NCBI Taxonomy" id="1447944"/>
    <lineage>
        <taxon>Eukaryota</taxon>
        <taxon>Fungi</taxon>
        <taxon>Dikarya</taxon>
        <taxon>Basidiomycota</taxon>
        <taxon>Agaricomycotina</taxon>
        <taxon>Agaricomycetes</taxon>
        <taxon>Agaricomycetidae</taxon>
        <taxon>Agaricales</taxon>
        <taxon>Marasmiineae</taxon>
        <taxon>Omphalotaceae</taxon>
        <taxon>Gymnopus</taxon>
    </lineage>
</organism>
<reference evidence="10" key="1">
    <citation type="journal article" date="2019" name="Environ. Microbiol.">
        <title>Fungal ecological strategies reflected in gene transcription - a case study of two litter decomposers.</title>
        <authorList>
            <person name="Barbi F."/>
            <person name="Kohler A."/>
            <person name="Barry K."/>
            <person name="Baskaran P."/>
            <person name="Daum C."/>
            <person name="Fauchery L."/>
            <person name="Ihrmark K."/>
            <person name="Kuo A."/>
            <person name="LaButti K."/>
            <person name="Lipzen A."/>
            <person name="Morin E."/>
            <person name="Grigoriev I.V."/>
            <person name="Henrissat B."/>
            <person name="Lindahl B."/>
            <person name="Martin F."/>
        </authorList>
    </citation>
    <scope>NUCLEOTIDE SEQUENCE</scope>
    <source>
        <strain evidence="10">JB14</strain>
    </source>
</reference>
<dbReference type="Proteomes" id="UP000799118">
    <property type="component" value="Unassembled WGS sequence"/>
</dbReference>
<evidence type="ECO:0000256" key="5">
    <source>
        <dbReference type="ARBA" id="ARBA00023002"/>
    </source>
</evidence>
<keyword evidence="11" id="KW-1185">Reference proteome</keyword>
<dbReference type="InterPro" id="IPR036869">
    <property type="entry name" value="J_dom_sf"/>
</dbReference>
<keyword evidence="5" id="KW-0560">Oxidoreductase</keyword>
<comment type="similarity">
    <text evidence="2">Belongs to the cytochrome P450 family.</text>
</comment>
<keyword evidence="6" id="KW-0408">Iron</keyword>
<dbReference type="GO" id="GO:0004497">
    <property type="term" value="F:monooxygenase activity"/>
    <property type="evidence" value="ECO:0007669"/>
    <property type="project" value="UniProtKB-KW"/>
</dbReference>
<dbReference type="GO" id="GO:0020037">
    <property type="term" value="F:heme binding"/>
    <property type="evidence" value="ECO:0007669"/>
    <property type="project" value="InterPro"/>
</dbReference>
<dbReference type="InterPro" id="IPR036396">
    <property type="entry name" value="Cyt_P450_sf"/>
</dbReference>
<accession>A0A6A4HXJ6</accession>
<evidence type="ECO:0000256" key="7">
    <source>
        <dbReference type="ARBA" id="ARBA00023033"/>
    </source>
</evidence>
<dbReference type="Pfam" id="PF00067">
    <property type="entry name" value="p450"/>
    <property type="match status" value="1"/>
</dbReference>
<protein>
    <submittedName>
        <fullName evidence="10">Cytochrome P450</fullName>
    </submittedName>
</protein>
<sequence length="701" mass="80815">MAPPGVAAHSLWSSERSQWFKARVFDVFDMDIPSRSILCSAFIPAATLMESSYDTVSAIVNSFRSGYIGDCFVEWIKQYGYTFRMNIFGEARIMTVEPLHIKAILATQFDHFEKGPFTFSVLHSLLGLGVFNSDDERWKFHRNMARPFFTKNRISDFDNFERHAEDTISVIKARLAQGYPIDFQDVVARFTLDSATEFLFGKSVGSLGANLPYPEGSPLAKDPSILNHPSNVFVRAFMQGQMQTAFRGRFGKMWPLTEFWSDKVLPHREQVDEFVNPILMERQKKHLAKATTEKAGDDGEEETFLDHLIKFTEDKQTIKDQLVNILVAGRDTTASLLTFCIYVLTQRPEITDKLRQEVLEKVGANARPTYKDHLRDAISARFYQWYGFPLNPSIVPSSTYKWKNDQSARRVSKYEWPASILHPAGVECMYSVFLMHRREDLWGPDALEFDPDRFLDERLHTYLTPNPFHLPPIQRWTTDILRIMKQSYFLIKFLQSFTDLQMAWDVQPESSKPPAEWRPSPGTTKGRDKVSLTSHLTMSVKEALWEDIKNRYYELVRIYHPDKVGGSISSEEAHARFQSIGHAYNVLRGKSATKESSSSPRDGRHEATTAARRAAYIRRHRELYEGGAVDDRWKDRIIFFGLLGAAILFVAQAAMTRQVALEEVMDRTRVYRNHVDAEINSRKQKFRTSEDPRLSEEESKR</sequence>
<comment type="cofactor">
    <cofactor evidence="1">
        <name>heme</name>
        <dbReference type="ChEBI" id="CHEBI:30413"/>
    </cofactor>
</comment>
<dbReference type="PANTHER" id="PTHR24287:SF1">
    <property type="entry name" value="P450, PUTATIVE (EUROFUNG)-RELATED"/>
    <property type="match status" value="1"/>
</dbReference>
<feature type="region of interest" description="Disordered" evidence="8">
    <location>
        <begin position="682"/>
        <end position="701"/>
    </location>
</feature>
<evidence type="ECO:0000256" key="6">
    <source>
        <dbReference type="ARBA" id="ARBA00023004"/>
    </source>
</evidence>
<dbReference type="EMBL" id="ML769444">
    <property type="protein sequence ID" value="KAE9401554.1"/>
    <property type="molecule type" value="Genomic_DNA"/>
</dbReference>
<keyword evidence="4" id="KW-0479">Metal-binding</keyword>
<dbReference type="SMART" id="SM00271">
    <property type="entry name" value="DnaJ"/>
    <property type="match status" value="1"/>
</dbReference>
<feature type="region of interest" description="Disordered" evidence="8">
    <location>
        <begin position="589"/>
        <end position="609"/>
    </location>
</feature>